<dbReference type="GO" id="GO:0005615">
    <property type="term" value="C:extracellular space"/>
    <property type="evidence" value="ECO:0007669"/>
    <property type="project" value="TreeGrafter"/>
</dbReference>
<dbReference type="WBParaSite" id="HDID_0000252701-mRNA-1">
    <property type="protein sequence ID" value="HDID_0000252701-mRNA-1"/>
    <property type="gene ID" value="HDID_0000252701"/>
</dbReference>
<dbReference type="GO" id="GO:0019695">
    <property type="term" value="P:choline metabolic process"/>
    <property type="evidence" value="ECO:0007669"/>
    <property type="project" value="TreeGrafter"/>
</dbReference>
<dbReference type="PANTHER" id="PTHR43918:SF12">
    <property type="entry name" value="ACETYLCHOLINESTERASE 1"/>
    <property type="match status" value="1"/>
</dbReference>
<dbReference type="GO" id="GO:0006581">
    <property type="term" value="P:acetylcholine catabolic process"/>
    <property type="evidence" value="ECO:0007669"/>
    <property type="project" value="TreeGrafter"/>
</dbReference>
<evidence type="ECO:0000313" key="8">
    <source>
        <dbReference type="EMBL" id="VDL19989.1"/>
    </source>
</evidence>
<comment type="similarity">
    <text evidence="1">Belongs to the type-B carboxylesterase/lipase family.</text>
</comment>
<dbReference type="Gene3D" id="3.40.50.1820">
    <property type="entry name" value="alpha/beta hydrolase"/>
    <property type="match status" value="2"/>
</dbReference>
<evidence type="ECO:0000313" key="10">
    <source>
        <dbReference type="WBParaSite" id="HDID_0000252701-mRNA-1"/>
    </source>
</evidence>
<feature type="active site" description="Acyl-ester intermediate" evidence="5">
    <location>
        <position position="226"/>
    </location>
</feature>
<feature type="active site" description="Charge relay system" evidence="5">
    <location>
        <position position="438"/>
    </location>
</feature>
<accession>A0A158QD76</accession>
<feature type="chain" id="PRO_5043135351" evidence="6">
    <location>
        <begin position="19"/>
        <end position="721"/>
    </location>
</feature>
<gene>
    <name evidence="8" type="ORF">HDID_LOCUS2528</name>
</gene>
<evidence type="ECO:0000256" key="2">
    <source>
        <dbReference type="ARBA" id="ARBA00022487"/>
    </source>
</evidence>
<keyword evidence="6" id="KW-0732">Signal</keyword>
<dbReference type="GO" id="GO:0003990">
    <property type="term" value="F:acetylcholinesterase activity"/>
    <property type="evidence" value="ECO:0007669"/>
    <property type="project" value="TreeGrafter"/>
</dbReference>
<evidence type="ECO:0000256" key="5">
    <source>
        <dbReference type="PIRSR" id="PIRSR600997-1"/>
    </source>
</evidence>
<dbReference type="EMBL" id="UYSG01000633">
    <property type="protein sequence ID" value="VDL19989.1"/>
    <property type="molecule type" value="Genomic_DNA"/>
</dbReference>
<dbReference type="SUPFAM" id="SSF53474">
    <property type="entry name" value="alpha/beta-Hydrolases"/>
    <property type="match status" value="1"/>
</dbReference>
<dbReference type="Proteomes" id="UP000274504">
    <property type="component" value="Unassembled WGS sequence"/>
</dbReference>
<dbReference type="PROSITE" id="PS00941">
    <property type="entry name" value="CARBOXYLESTERASE_B_2"/>
    <property type="match status" value="1"/>
</dbReference>
<name>A0A158QD76_HYMDI</name>
<proteinExistence type="inferred from homology"/>
<dbReference type="OrthoDB" id="408631at2759"/>
<feature type="domain" description="Carboxylesterase type B" evidence="7">
    <location>
        <begin position="329"/>
        <end position="670"/>
    </location>
</feature>
<reference evidence="8 9" key="2">
    <citation type="submission" date="2018-11" db="EMBL/GenBank/DDBJ databases">
        <authorList>
            <consortium name="Pathogen Informatics"/>
        </authorList>
    </citation>
    <scope>NUCLEOTIDE SEQUENCE [LARGE SCALE GENOMIC DNA]</scope>
</reference>
<feature type="active site" description="Charge relay system" evidence="5">
    <location>
        <position position="584"/>
    </location>
</feature>
<dbReference type="STRING" id="6216.A0A158QD76"/>
<dbReference type="InterPro" id="IPR019819">
    <property type="entry name" value="Carboxylesterase_B_CS"/>
</dbReference>
<dbReference type="ESTHER" id="hymdi-a0a158qd76">
    <property type="family name" value="ACHE"/>
</dbReference>
<evidence type="ECO:0000256" key="3">
    <source>
        <dbReference type="ARBA" id="ARBA00022801"/>
    </source>
</evidence>
<dbReference type="GO" id="GO:0005886">
    <property type="term" value="C:plasma membrane"/>
    <property type="evidence" value="ECO:0007669"/>
    <property type="project" value="TreeGrafter"/>
</dbReference>
<dbReference type="PANTHER" id="PTHR43918">
    <property type="entry name" value="ACETYLCHOLINESTERASE"/>
    <property type="match status" value="1"/>
</dbReference>
<protein>
    <submittedName>
        <fullName evidence="10">Carboxylesterase type B domain-containing protein</fullName>
    </submittedName>
</protein>
<dbReference type="AlphaFoldDB" id="A0A158QD76"/>
<evidence type="ECO:0000313" key="9">
    <source>
        <dbReference type="Proteomes" id="UP000274504"/>
    </source>
</evidence>
<evidence type="ECO:0000256" key="6">
    <source>
        <dbReference type="SAM" id="SignalP"/>
    </source>
</evidence>
<evidence type="ECO:0000256" key="1">
    <source>
        <dbReference type="ARBA" id="ARBA00005964"/>
    </source>
</evidence>
<dbReference type="InterPro" id="IPR029058">
    <property type="entry name" value="AB_hydrolase_fold"/>
</dbReference>
<dbReference type="Pfam" id="PF00135">
    <property type="entry name" value="COesterase"/>
    <property type="match status" value="2"/>
</dbReference>
<organism evidence="10">
    <name type="scientific">Hymenolepis diminuta</name>
    <name type="common">Rat tapeworm</name>
    <dbReference type="NCBI Taxonomy" id="6216"/>
    <lineage>
        <taxon>Eukaryota</taxon>
        <taxon>Metazoa</taxon>
        <taxon>Spiralia</taxon>
        <taxon>Lophotrochozoa</taxon>
        <taxon>Platyhelminthes</taxon>
        <taxon>Cestoda</taxon>
        <taxon>Eucestoda</taxon>
        <taxon>Cyclophyllidea</taxon>
        <taxon>Hymenolepididae</taxon>
        <taxon>Hymenolepis</taxon>
    </lineage>
</organism>
<evidence type="ECO:0000256" key="4">
    <source>
        <dbReference type="ARBA" id="ARBA00023157"/>
    </source>
</evidence>
<dbReference type="InterPro" id="IPR050654">
    <property type="entry name" value="AChE-related_enzymes"/>
</dbReference>
<feature type="domain" description="Carboxylesterase type B" evidence="7">
    <location>
        <begin position="30"/>
        <end position="274"/>
    </location>
</feature>
<dbReference type="PRINTS" id="PR00878">
    <property type="entry name" value="CHOLNESTRASE"/>
</dbReference>
<keyword evidence="2" id="KW-0719">Serine esterase</keyword>
<dbReference type="InterPro" id="IPR000997">
    <property type="entry name" value="Cholinesterase"/>
</dbReference>
<evidence type="ECO:0000259" key="7">
    <source>
        <dbReference type="Pfam" id="PF00135"/>
    </source>
</evidence>
<dbReference type="InterPro" id="IPR002018">
    <property type="entry name" value="CarbesteraseB"/>
</dbReference>
<sequence length="721" mass="81384">MVIIIFQALYIWLSVASAQTKLSTEEVQRVTIKLPHGGSLEGTRWKINGNNSVDAYLGIPFAKPPVGDLRFAPPQPVDPWTGTRDATKLCKACMQYIFGSFDNANKAAKIWVNNTEMDEDCLYLNVWTPATNSRSLKPVMIWIFGGGYFSGTPNLDVYDGRFLVAMEDVVVVSMNYRLGPFGFLYLKSHVEGNMGLKDQQLSLKWVKDNIATFNGDPNLITVFGESAGSVSVGLQYLNPTSRSYFKRFILESAGPFNRWSISTSADAHETGIATPRSTKSSSVPSLKLEECSDAARMTYAVVKEDLKVPADALVYATGLWLPGQLISPQFIKASGCSDDKGDLEKEIKCLRGLPAYTLFDRLTDVATAAADRRRARLKSMYKTSQFEDSFLLDAAQYFDIYMRPVIDGDFIPGCPSTILKSIQRDDAPDVLIGSVDKEGIFWLLYGLGLKGITFLQDDGGVTLPTLEQLKKLKIDYLKLIETRFTSIGQLVVPFPAITALEYGYNSPEIPDMTYHNTDISMNDITSTLHFMYKLDDLSGELDFVCGTLLFARLLSNIPNSKVQYFNFMHKTNGSQFPSWTGLMHGYEIEYVFGMPFSEPFTSQYYKFTQEEEELSKRVMKYWANFARTGQASPKVEEWPLFNSTEEAYLEINLNQDIVKTHLRQKGCHYWNDVYPSLLKNYLRRGGSAGRYMPSDSCPHMEVDLYKVDRLRDYVDGYFRFP</sequence>
<reference evidence="10" key="1">
    <citation type="submission" date="2016-04" db="UniProtKB">
        <authorList>
            <consortium name="WormBaseParasite"/>
        </authorList>
    </citation>
    <scope>IDENTIFICATION</scope>
</reference>
<keyword evidence="3" id="KW-0378">Hydrolase</keyword>
<feature type="signal peptide" evidence="6">
    <location>
        <begin position="1"/>
        <end position="18"/>
    </location>
</feature>
<keyword evidence="4" id="KW-1015">Disulfide bond</keyword>